<organism evidence="5 6">
    <name type="scientific">Candidatus Iainarchaeum sp</name>
    <dbReference type="NCBI Taxonomy" id="3101447"/>
    <lineage>
        <taxon>Archaea</taxon>
        <taxon>Candidatus Iainarchaeota</taxon>
        <taxon>Candidatus Iainarchaeia</taxon>
        <taxon>Candidatus Iainarchaeales</taxon>
        <taxon>Candidatus Iainarchaeaceae</taxon>
        <taxon>Candidatus Iainarchaeum</taxon>
    </lineage>
</organism>
<feature type="domain" description="Malic enzyme NAD-binding" evidence="3">
    <location>
        <begin position="136"/>
        <end position="365"/>
    </location>
</feature>
<dbReference type="Gene3D" id="3.40.50.720">
    <property type="entry name" value="NAD(P)-binding Rossmann-like Domain"/>
    <property type="match status" value="1"/>
</dbReference>
<comment type="similarity">
    <text evidence="1">Belongs to the malic enzymes family.</text>
</comment>
<dbReference type="GO" id="GO:0051287">
    <property type="term" value="F:NAD binding"/>
    <property type="evidence" value="ECO:0007669"/>
    <property type="project" value="InterPro"/>
</dbReference>
<dbReference type="PANTHER" id="PTHR43237:SF4">
    <property type="entry name" value="NADP-DEPENDENT MALIC ENZYME"/>
    <property type="match status" value="1"/>
</dbReference>
<feature type="domain" description="Malic enzyme N-terminal" evidence="4">
    <location>
        <begin position="1"/>
        <end position="125"/>
    </location>
</feature>
<dbReference type="GO" id="GO:0004470">
    <property type="term" value="F:malic enzyme activity"/>
    <property type="evidence" value="ECO:0007669"/>
    <property type="project" value="InterPro"/>
</dbReference>
<dbReference type="Proteomes" id="UP000732298">
    <property type="component" value="Unassembled WGS sequence"/>
</dbReference>
<dbReference type="PANTHER" id="PTHR43237">
    <property type="entry name" value="NADP-DEPENDENT MALIC ENZYME"/>
    <property type="match status" value="1"/>
</dbReference>
<dbReference type="InterPro" id="IPR001891">
    <property type="entry name" value="Malic_OxRdtase"/>
</dbReference>
<reference evidence="5" key="1">
    <citation type="submission" date="2020-07" db="EMBL/GenBank/DDBJ databases">
        <title>Huge and variable diversity of episymbiotic CPR bacteria and DPANN archaea in groundwater ecosystems.</title>
        <authorList>
            <person name="He C.Y."/>
            <person name="Keren R."/>
            <person name="Whittaker M."/>
            <person name="Farag I.F."/>
            <person name="Doudna J."/>
            <person name="Cate J.H.D."/>
            <person name="Banfield J.F."/>
        </authorList>
    </citation>
    <scope>NUCLEOTIDE SEQUENCE</scope>
    <source>
        <strain evidence="5">NC_groundwater_1296_Ag_S-0.2um_52_80</strain>
    </source>
</reference>
<dbReference type="InterPro" id="IPR036291">
    <property type="entry name" value="NAD(P)-bd_dom_sf"/>
</dbReference>
<evidence type="ECO:0000256" key="2">
    <source>
        <dbReference type="ARBA" id="ARBA00023002"/>
    </source>
</evidence>
<dbReference type="CDD" id="cd05311">
    <property type="entry name" value="NAD_bind_2_malic_enz"/>
    <property type="match status" value="1"/>
</dbReference>
<dbReference type="Pfam" id="PF00390">
    <property type="entry name" value="malic"/>
    <property type="match status" value="2"/>
</dbReference>
<dbReference type="InterPro" id="IPR046346">
    <property type="entry name" value="Aminoacid_DH-like_N_sf"/>
</dbReference>
<dbReference type="GO" id="GO:0016616">
    <property type="term" value="F:oxidoreductase activity, acting on the CH-OH group of donors, NAD or NADP as acceptor"/>
    <property type="evidence" value="ECO:0007669"/>
    <property type="project" value="InterPro"/>
</dbReference>
<keyword evidence="2" id="KW-0560">Oxidoreductase</keyword>
<evidence type="ECO:0000313" key="6">
    <source>
        <dbReference type="Proteomes" id="UP000732298"/>
    </source>
</evidence>
<evidence type="ECO:0000259" key="3">
    <source>
        <dbReference type="SMART" id="SM00919"/>
    </source>
</evidence>
<dbReference type="InterPro" id="IPR012301">
    <property type="entry name" value="Malic_N_dom"/>
</dbReference>
<dbReference type="Gene3D" id="3.40.50.10380">
    <property type="entry name" value="Malic enzyme, N-terminal domain"/>
    <property type="match status" value="1"/>
</dbReference>
<name>A0A8T3YL60_9ARCH</name>
<dbReference type="SMART" id="SM00919">
    <property type="entry name" value="Malic_M"/>
    <property type="match status" value="1"/>
</dbReference>
<evidence type="ECO:0000259" key="4">
    <source>
        <dbReference type="SMART" id="SM01274"/>
    </source>
</evidence>
<dbReference type="InterPro" id="IPR012302">
    <property type="entry name" value="Malic_NAD-bd"/>
</dbReference>
<gene>
    <name evidence="5" type="ORF">HY544_05795</name>
</gene>
<dbReference type="InterPro" id="IPR037062">
    <property type="entry name" value="Malic_N_dom_sf"/>
</dbReference>
<sequence>MRINSRQDLSLAYTPGVADPCIEISKSPAKVYDYTMKGNTVAVITDGTAVLGLGDIGPEASLPVMEGKSLLFKEFAGIDSFPLALRTKDVDEIVSIVKAIAPVFGGINLEDISAPRCFEIEERLQGIGIPVMHDDQHGTTVVVYAALMNALKVAGKGMRDIRVVVNGAGAAGASICRMLSCTGYDAGVCTGVKELIALDSKGIIHRGRADLDRSKEALASITNPMNRSGTLSDALEGADVFIGVSRANVLTKDMVLSMAPGAIVFAMANPVPEIMPQDALDAGAAVVGTGRSDFPNQINNVLAFPGIFRGALDARASRITPGMRMAAAIVLSGCVTAPAHDSILPSPLDRGVVKKIAEAVKSRAIAENVSRLPIEEKAQSKR</sequence>
<dbReference type="EMBL" id="JACQPB010000056">
    <property type="protein sequence ID" value="MBI4210983.1"/>
    <property type="molecule type" value="Genomic_DNA"/>
</dbReference>
<dbReference type="PIRSF" id="PIRSF000106">
    <property type="entry name" value="ME"/>
    <property type="match status" value="1"/>
</dbReference>
<dbReference type="AlphaFoldDB" id="A0A8T3YL60"/>
<evidence type="ECO:0000313" key="5">
    <source>
        <dbReference type="EMBL" id="MBI4210983.1"/>
    </source>
</evidence>
<proteinExistence type="inferred from homology"/>
<dbReference type="SUPFAM" id="SSF51735">
    <property type="entry name" value="NAD(P)-binding Rossmann-fold domains"/>
    <property type="match status" value="1"/>
</dbReference>
<dbReference type="SMART" id="SM01274">
    <property type="entry name" value="malic"/>
    <property type="match status" value="1"/>
</dbReference>
<protein>
    <submittedName>
        <fullName evidence="5">NADP-dependent malic enzyme</fullName>
    </submittedName>
</protein>
<dbReference type="SUPFAM" id="SSF53223">
    <property type="entry name" value="Aminoacid dehydrogenase-like, N-terminal domain"/>
    <property type="match status" value="1"/>
</dbReference>
<dbReference type="InterPro" id="IPR051674">
    <property type="entry name" value="Malate_Decarboxylase"/>
</dbReference>
<dbReference type="PRINTS" id="PR00072">
    <property type="entry name" value="MALOXRDTASE"/>
</dbReference>
<dbReference type="Pfam" id="PF03949">
    <property type="entry name" value="Malic_M"/>
    <property type="match status" value="1"/>
</dbReference>
<comment type="caution">
    <text evidence="5">The sequence shown here is derived from an EMBL/GenBank/DDBJ whole genome shotgun (WGS) entry which is preliminary data.</text>
</comment>
<accession>A0A8T3YL60</accession>
<dbReference type="InterPro" id="IPR045213">
    <property type="entry name" value="Malic_NAD-bd_bact_type"/>
</dbReference>
<evidence type="ECO:0000256" key="1">
    <source>
        <dbReference type="ARBA" id="ARBA00008785"/>
    </source>
</evidence>